<dbReference type="PANTHER" id="PTHR30290">
    <property type="entry name" value="PERIPLASMIC BINDING COMPONENT OF ABC TRANSPORTER"/>
    <property type="match status" value="1"/>
</dbReference>
<dbReference type="Gene3D" id="3.40.190.10">
    <property type="entry name" value="Periplasmic binding protein-like II"/>
    <property type="match status" value="1"/>
</dbReference>
<dbReference type="InterPro" id="IPR030678">
    <property type="entry name" value="Peptide/Ni-bd"/>
</dbReference>
<protein>
    <submittedName>
        <fullName evidence="6">ABC transporter substrate-binding protein</fullName>
    </submittedName>
</protein>
<dbReference type="InterPro" id="IPR000914">
    <property type="entry name" value="SBP_5_dom"/>
</dbReference>
<dbReference type="Proteomes" id="UP001501645">
    <property type="component" value="Unassembled WGS sequence"/>
</dbReference>
<keyword evidence="3 4" id="KW-0732">Signal</keyword>
<name>A0ABP9AUM3_9MICO</name>
<comment type="similarity">
    <text evidence="1">Belongs to the bacterial solute-binding protein 5 family.</text>
</comment>
<dbReference type="Gene3D" id="3.10.105.10">
    <property type="entry name" value="Dipeptide-binding Protein, Domain 3"/>
    <property type="match status" value="1"/>
</dbReference>
<dbReference type="Pfam" id="PF00496">
    <property type="entry name" value="SBP_bac_5"/>
    <property type="match status" value="1"/>
</dbReference>
<feature type="chain" id="PRO_5045549456" evidence="4">
    <location>
        <begin position="27"/>
        <end position="541"/>
    </location>
</feature>
<dbReference type="RefSeq" id="WP_345441804.1">
    <property type="nucleotide sequence ID" value="NZ_BAABKO010000007.1"/>
</dbReference>
<comment type="caution">
    <text evidence="6">The sequence shown here is derived from an EMBL/GenBank/DDBJ whole genome shotgun (WGS) entry which is preliminary data.</text>
</comment>
<sequence length="541" mass="57863">MTTIRTAAGIAALLATAVALSACASAAPGADAADADADATPVVGGELVVGQTDIPPCLDAAITPYNNFAGRAVVDNLFDQDEETGEILPWLATGYEVSDDGLTYTISLRDDVTFSNGEPFTADAVTATLDNAIEFRATDGRGVAAAYISGYSGSEAVDDHTVTVTFEEPKAGFIQALTEKALGIIWPGSLTLDYDQRCETGPIGTGPFVIEENVPDDHITVVRRDGYAWPSPNSDNPGEAYVDAIRFVEIPEGGVLTESLLSGEVDAAISLSSTDIARVEGEGGQVVSAVSAGIANTIYPNLDHAPFDDEAVRQAFQVGFDRQELQDTIYDQYSPAPTSVISDTVPGHVDLSDALAYDPDAAAALLEDAGWEIADDGIREKDGERLEAEITFTDENSRPLWQLVQAQLLEIGFDLQLRQVTLAESTALQESGEWDLLAGNFTRADPDVLLNTFHPDFVTYARFTDENIPDLVEVLDAQTTELDPAARQELFAEAQRLIVERGYGFPYSQSGRPTVALGNVHGLGNQLTGWQVFDEAWLDAE</sequence>
<accession>A0ABP9AUM3</accession>
<dbReference type="PANTHER" id="PTHR30290:SF9">
    <property type="entry name" value="OLIGOPEPTIDE-BINDING PROTEIN APPA"/>
    <property type="match status" value="1"/>
</dbReference>
<gene>
    <name evidence="6" type="ORF">GCM10023351_33090</name>
</gene>
<evidence type="ECO:0000256" key="1">
    <source>
        <dbReference type="ARBA" id="ARBA00005695"/>
    </source>
</evidence>
<feature type="signal peptide" evidence="4">
    <location>
        <begin position="1"/>
        <end position="26"/>
    </location>
</feature>
<feature type="domain" description="Solute-binding protein family 5" evidence="5">
    <location>
        <begin position="86"/>
        <end position="448"/>
    </location>
</feature>
<evidence type="ECO:0000259" key="5">
    <source>
        <dbReference type="Pfam" id="PF00496"/>
    </source>
</evidence>
<organism evidence="6 7">
    <name type="scientific">Microbacterium gilvum</name>
    <dbReference type="NCBI Taxonomy" id="1336204"/>
    <lineage>
        <taxon>Bacteria</taxon>
        <taxon>Bacillati</taxon>
        <taxon>Actinomycetota</taxon>
        <taxon>Actinomycetes</taxon>
        <taxon>Micrococcales</taxon>
        <taxon>Microbacteriaceae</taxon>
        <taxon>Microbacterium</taxon>
    </lineage>
</organism>
<evidence type="ECO:0000313" key="6">
    <source>
        <dbReference type="EMBL" id="GAA4784838.1"/>
    </source>
</evidence>
<dbReference type="PIRSF" id="PIRSF002741">
    <property type="entry name" value="MppA"/>
    <property type="match status" value="1"/>
</dbReference>
<reference evidence="7" key="1">
    <citation type="journal article" date="2019" name="Int. J. Syst. Evol. Microbiol.">
        <title>The Global Catalogue of Microorganisms (GCM) 10K type strain sequencing project: providing services to taxonomists for standard genome sequencing and annotation.</title>
        <authorList>
            <consortium name="The Broad Institute Genomics Platform"/>
            <consortium name="The Broad Institute Genome Sequencing Center for Infectious Disease"/>
            <person name="Wu L."/>
            <person name="Ma J."/>
        </authorList>
    </citation>
    <scope>NUCLEOTIDE SEQUENCE [LARGE SCALE GENOMIC DNA]</scope>
    <source>
        <strain evidence="7">JCM 18537</strain>
    </source>
</reference>
<dbReference type="EMBL" id="BAABKO010000007">
    <property type="protein sequence ID" value="GAA4784838.1"/>
    <property type="molecule type" value="Genomic_DNA"/>
</dbReference>
<keyword evidence="7" id="KW-1185">Reference proteome</keyword>
<dbReference type="PROSITE" id="PS51257">
    <property type="entry name" value="PROKAR_LIPOPROTEIN"/>
    <property type="match status" value="1"/>
</dbReference>
<proteinExistence type="inferred from homology"/>
<evidence type="ECO:0000256" key="2">
    <source>
        <dbReference type="ARBA" id="ARBA00022448"/>
    </source>
</evidence>
<evidence type="ECO:0000256" key="3">
    <source>
        <dbReference type="ARBA" id="ARBA00022729"/>
    </source>
</evidence>
<evidence type="ECO:0000256" key="4">
    <source>
        <dbReference type="SAM" id="SignalP"/>
    </source>
</evidence>
<dbReference type="InterPro" id="IPR039424">
    <property type="entry name" value="SBP_5"/>
</dbReference>
<dbReference type="SUPFAM" id="SSF53850">
    <property type="entry name" value="Periplasmic binding protein-like II"/>
    <property type="match status" value="1"/>
</dbReference>
<keyword evidence="2" id="KW-0813">Transport</keyword>
<evidence type="ECO:0000313" key="7">
    <source>
        <dbReference type="Proteomes" id="UP001501645"/>
    </source>
</evidence>